<dbReference type="Proteomes" id="UP001375370">
    <property type="component" value="Chromosome"/>
</dbReference>
<dbReference type="InterPro" id="IPR011437">
    <property type="entry name" value="DUF1540"/>
</dbReference>
<proteinExistence type="predicted"/>
<reference evidence="2 3" key="1">
    <citation type="submission" date="2024-03" db="EMBL/GenBank/DDBJ databases">
        <title>A Dehalogenimonas Isolated from Estuarine Sediments Dihaloeliminates Chlorinated Alkanes.</title>
        <authorList>
            <person name="Yang Y."/>
            <person name="Wang H."/>
        </authorList>
    </citation>
    <scope>NUCLEOTIDE SEQUENCE [LARGE SCALE GENOMIC DNA]</scope>
    <source>
        <strain evidence="2 3">W</strain>
    </source>
</reference>
<feature type="domain" description="DUF1540" evidence="1">
    <location>
        <begin position="12"/>
        <end position="37"/>
    </location>
</feature>
<organism evidence="2 3">
    <name type="scientific">Candidatus Dehalogenimonas loeffleri</name>
    <dbReference type="NCBI Taxonomy" id="3127115"/>
    <lineage>
        <taxon>Bacteria</taxon>
        <taxon>Bacillati</taxon>
        <taxon>Chloroflexota</taxon>
        <taxon>Dehalococcoidia</taxon>
        <taxon>Dehalococcoidales</taxon>
        <taxon>Dehalococcoidaceae</taxon>
        <taxon>Dehalogenimonas</taxon>
    </lineage>
</organism>
<gene>
    <name evidence="2" type="ORF">V8247_07210</name>
</gene>
<keyword evidence="3" id="KW-1185">Reference proteome</keyword>
<dbReference type="Pfam" id="PF07561">
    <property type="entry name" value="DUF1540"/>
    <property type="match status" value="2"/>
</dbReference>
<feature type="domain" description="DUF1540" evidence="1">
    <location>
        <begin position="60"/>
        <end position="93"/>
    </location>
</feature>
<evidence type="ECO:0000313" key="2">
    <source>
        <dbReference type="EMBL" id="WWX25042.1"/>
    </source>
</evidence>
<dbReference type="EMBL" id="CP146612">
    <property type="protein sequence ID" value="WWX25042.1"/>
    <property type="molecule type" value="Genomic_DNA"/>
</dbReference>
<accession>A0ABZ2J2E1</accession>
<dbReference type="RefSeq" id="WP_338737175.1">
    <property type="nucleotide sequence ID" value="NZ_CP146612.1"/>
</dbReference>
<protein>
    <submittedName>
        <fullName evidence="2">DUF1540 domain-containing protein</fullName>
    </submittedName>
</protein>
<evidence type="ECO:0000259" key="1">
    <source>
        <dbReference type="Pfam" id="PF07561"/>
    </source>
</evidence>
<sequence>MLQSSMSSVSQCNMGVCAYNDQGICHTATINVGPHAECHTYLHGSSKGGFQDLKSGVGACAASNCKFNASLECQAPAIDVTCFNNFSADCSTFECK</sequence>
<name>A0ABZ2J2E1_9CHLR</name>
<evidence type="ECO:0000313" key="3">
    <source>
        <dbReference type="Proteomes" id="UP001375370"/>
    </source>
</evidence>